<dbReference type="Proteomes" id="UP000189796">
    <property type="component" value="Chromosome I"/>
</dbReference>
<feature type="chain" id="PRO_5012590039" evidence="1">
    <location>
        <begin position="22"/>
        <end position="90"/>
    </location>
</feature>
<keyword evidence="1" id="KW-0732">Signal</keyword>
<dbReference type="RefSeq" id="WP_154072140.1">
    <property type="nucleotide sequence ID" value="NZ_LT670817.1"/>
</dbReference>
<evidence type="ECO:0000256" key="1">
    <source>
        <dbReference type="SAM" id="SignalP"/>
    </source>
</evidence>
<dbReference type="EMBL" id="LT670817">
    <property type="protein sequence ID" value="SHG61342.1"/>
    <property type="molecule type" value="Genomic_DNA"/>
</dbReference>
<feature type="signal peptide" evidence="1">
    <location>
        <begin position="1"/>
        <end position="21"/>
    </location>
</feature>
<accession>A0A1M5L8C0</accession>
<dbReference type="AlphaFoldDB" id="A0A1M5L8C0"/>
<proteinExistence type="predicted"/>
<name>A0A1M5L8C0_9BRAD</name>
<sequence length="90" mass="10125">MRKTILGLLGLTLIVASMANAAMAAQHITRHHKTYAIKRVPDVLWPKDQNPFGTANPWPSGIQPDDWRQSVNIRWTAPQNLRSSPEVSRV</sequence>
<evidence type="ECO:0000313" key="2">
    <source>
        <dbReference type="EMBL" id="SHG61342.1"/>
    </source>
</evidence>
<evidence type="ECO:0000313" key="3">
    <source>
        <dbReference type="Proteomes" id="UP000189796"/>
    </source>
</evidence>
<protein>
    <submittedName>
        <fullName evidence="2">Uncharacterized protein</fullName>
    </submittedName>
</protein>
<organism evidence="2 3">
    <name type="scientific">Bradyrhizobium erythrophlei</name>
    <dbReference type="NCBI Taxonomy" id="1437360"/>
    <lineage>
        <taxon>Bacteria</taxon>
        <taxon>Pseudomonadati</taxon>
        <taxon>Pseudomonadota</taxon>
        <taxon>Alphaproteobacteria</taxon>
        <taxon>Hyphomicrobiales</taxon>
        <taxon>Nitrobacteraceae</taxon>
        <taxon>Bradyrhizobium</taxon>
    </lineage>
</organism>
<gene>
    <name evidence="2" type="ORF">SAMN05443248_2140</name>
</gene>
<reference evidence="2 3" key="1">
    <citation type="submission" date="2016-11" db="EMBL/GenBank/DDBJ databases">
        <authorList>
            <person name="Jaros S."/>
            <person name="Januszkiewicz K."/>
            <person name="Wedrychowicz H."/>
        </authorList>
    </citation>
    <scope>NUCLEOTIDE SEQUENCE [LARGE SCALE GENOMIC DNA]</scope>
    <source>
        <strain evidence="2 3">GAS138</strain>
    </source>
</reference>